<dbReference type="EMBL" id="CAMXCT030005001">
    <property type="protein sequence ID" value="CAL4798362.1"/>
    <property type="molecule type" value="Genomic_DNA"/>
</dbReference>
<feature type="region of interest" description="Disordered" evidence="3">
    <location>
        <begin position="319"/>
        <end position="346"/>
    </location>
</feature>
<dbReference type="CDD" id="cd00030">
    <property type="entry name" value="C2"/>
    <property type="match status" value="2"/>
</dbReference>
<proteinExistence type="predicted"/>
<dbReference type="SMART" id="SM00239">
    <property type="entry name" value="C2"/>
    <property type="match status" value="3"/>
</dbReference>
<dbReference type="GO" id="GO:0016020">
    <property type="term" value="C:membrane"/>
    <property type="evidence" value="ECO:0007669"/>
    <property type="project" value="TreeGrafter"/>
</dbReference>
<dbReference type="GO" id="GO:0005509">
    <property type="term" value="F:calcium ion binding"/>
    <property type="evidence" value="ECO:0007669"/>
    <property type="project" value="TreeGrafter"/>
</dbReference>
<evidence type="ECO:0000313" key="7">
    <source>
        <dbReference type="Proteomes" id="UP001152797"/>
    </source>
</evidence>
<keyword evidence="2" id="KW-0106">Calcium</keyword>
<dbReference type="InterPro" id="IPR000008">
    <property type="entry name" value="C2_dom"/>
</dbReference>
<dbReference type="OrthoDB" id="5973539at2759"/>
<keyword evidence="7" id="KW-1185">Reference proteome</keyword>
<evidence type="ECO:0000256" key="2">
    <source>
        <dbReference type="ARBA" id="ARBA00022837"/>
    </source>
</evidence>
<organism evidence="5">
    <name type="scientific">Cladocopium goreaui</name>
    <dbReference type="NCBI Taxonomy" id="2562237"/>
    <lineage>
        <taxon>Eukaryota</taxon>
        <taxon>Sar</taxon>
        <taxon>Alveolata</taxon>
        <taxon>Dinophyceae</taxon>
        <taxon>Suessiales</taxon>
        <taxon>Symbiodiniaceae</taxon>
        <taxon>Cladocopium</taxon>
    </lineage>
</organism>
<comment type="caution">
    <text evidence="5">The sequence shown here is derived from an EMBL/GenBank/DDBJ whole genome shotgun (WGS) entry which is preliminary data.</text>
</comment>
<evidence type="ECO:0000256" key="3">
    <source>
        <dbReference type="SAM" id="MobiDB-lite"/>
    </source>
</evidence>
<evidence type="ECO:0000256" key="1">
    <source>
        <dbReference type="ARBA" id="ARBA00022723"/>
    </source>
</evidence>
<gene>
    <name evidence="5" type="ORF">C1SCF055_LOCUS36252</name>
</gene>
<dbReference type="Gene3D" id="2.60.40.150">
    <property type="entry name" value="C2 domain"/>
    <property type="match status" value="3"/>
</dbReference>
<dbReference type="InterPro" id="IPR035892">
    <property type="entry name" value="C2_domain_sf"/>
</dbReference>
<dbReference type="EMBL" id="CAMXCT020005001">
    <property type="protein sequence ID" value="CAL1164425.1"/>
    <property type="molecule type" value="Genomic_DNA"/>
</dbReference>
<feature type="domain" description="C2" evidence="4">
    <location>
        <begin position="429"/>
        <end position="569"/>
    </location>
</feature>
<sequence>MDDSRRQKWALPPGHFSRIYRVIGRVVAARGLPNTDTRGKSDPYCVVKGIRSNNHMANIWITKAAQNTLSPHWEESFDYMVPPEWGLVELVGLKAMVFDADDYHISYQGNEDFLGGCDIDLSGAVTGRAMNFELELAGIPVNKAKGKKPRLTIVVTVYKEVIPKPEPLMDQLLESVRKMEYIREVVGKVVKAQALRNADLVGASDPQCIVRVILLNGEAREIHRTEVIKDNLDPEWHEGFHAKFEHDEQPLLLVFDIWDCDSPTKPAEESGEHLGSAVIPLLDCLPPVARNHKLNLQGETQLHEQRLNKNGIKGIEAKVQLDDGTGRPSLDSAHLSDRPLEEEKEKPKLSCLDRLTKAAVDLREKVKSAYYLQKVERPSLTVEIRTRTKAEPMPLQCFMDKAVYVADEDDAKAVLKKPEAHWDRSMFSPPAELLEKGRPPRGELSGLQQIVFIYGTIRGASGLPAADDNQLSDPFCVVEALSRTAGKLFLHRTRVIKQKLCPEFNETFYMPIPQGFECNRIMFSIYDRDETFGAIVGSGVDPLEQDEFLGRASVDISYLMSGEKLVEDIPVSGSFVGSQVKTTTGFRRVATISIELSVQRRVKPCYGLAPEDHSAVIPRRTHKVSRQPYSVVYADPSQFMTEVPLEEQIAMNVMDAHSTGRLIKGAGQADWIQKPREAPEMIPESKPQILDVRRAKPQSEPPGLDFTQHSPVQRCDSLPILHSKFEQTPALFEMTQPHRGKGKLSIRQAFNSQSTQSIMQSLKGLWFKPMPDTLIHRKVEPSASSAEKPESPHGDMLLR</sequence>
<dbReference type="PANTHER" id="PTHR45911">
    <property type="entry name" value="C2 DOMAIN-CONTAINING PROTEIN"/>
    <property type="match status" value="1"/>
</dbReference>
<evidence type="ECO:0000259" key="4">
    <source>
        <dbReference type="PROSITE" id="PS50004"/>
    </source>
</evidence>
<dbReference type="PROSITE" id="PS50004">
    <property type="entry name" value="C2"/>
    <property type="match status" value="3"/>
</dbReference>
<keyword evidence="6" id="KW-0472">Membrane</keyword>
<dbReference type="EMBL" id="CAMXCT010005001">
    <property type="protein sequence ID" value="CAI4011050.1"/>
    <property type="molecule type" value="Genomic_DNA"/>
</dbReference>
<feature type="domain" description="C2" evidence="4">
    <location>
        <begin position="163"/>
        <end position="296"/>
    </location>
</feature>
<reference evidence="5" key="1">
    <citation type="submission" date="2022-10" db="EMBL/GenBank/DDBJ databases">
        <authorList>
            <person name="Chen Y."/>
            <person name="Dougan E. K."/>
            <person name="Chan C."/>
            <person name="Rhodes N."/>
            <person name="Thang M."/>
        </authorList>
    </citation>
    <scope>NUCLEOTIDE SEQUENCE</scope>
</reference>
<evidence type="ECO:0000313" key="6">
    <source>
        <dbReference type="EMBL" id="CAL4798362.1"/>
    </source>
</evidence>
<accession>A0A9P1GF00</accession>
<dbReference type="PANTHER" id="PTHR45911:SF4">
    <property type="entry name" value="MULTIPLE C2 AND TRANSMEMBRANE DOMAIN-CONTAINING PROTEIN"/>
    <property type="match status" value="1"/>
</dbReference>
<dbReference type="AlphaFoldDB" id="A0A9P1GF00"/>
<evidence type="ECO:0000313" key="5">
    <source>
        <dbReference type="EMBL" id="CAI4011050.1"/>
    </source>
</evidence>
<feature type="domain" description="C2" evidence="4">
    <location>
        <begin position="1"/>
        <end position="134"/>
    </location>
</feature>
<reference evidence="6 7" key="2">
    <citation type="submission" date="2024-05" db="EMBL/GenBank/DDBJ databases">
        <authorList>
            <person name="Chen Y."/>
            <person name="Shah S."/>
            <person name="Dougan E. K."/>
            <person name="Thang M."/>
            <person name="Chan C."/>
        </authorList>
    </citation>
    <scope>NUCLEOTIDE SEQUENCE [LARGE SCALE GENOMIC DNA]</scope>
</reference>
<feature type="region of interest" description="Disordered" evidence="3">
    <location>
        <begin position="778"/>
        <end position="799"/>
    </location>
</feature>
<dbReference type="SUPFAM" id="SSF49562">
    <property type="entry name" value="C2 domain (Calcium/lipid-binding domain, CaLB)"/>
    <property type="match status" value="3"/>
</dbReference>
<feature type="compositionally biased region" description="Basic and acidic residues" evidence="3">
    <location>
        <begin position="787"/>
        <end position="799"/>
    </location>
</feature>
<name>A0A9P1GF00_9DINO</name>
<dbReference type="Proteomes" id="UP001152797">
    <property type="component" value="Unassembled WGS sequence"/>
</dbReference>
<feature type="compositionally biased region" description="Basic and acidic residues" evidence="3">
    <location>
        <begin position="334"/>
        <end position="346"/>
    </location>
</feature>
<keyword evidence="6" id="KW-0812">Transmembrane</keyword>
<protein>
    <submittedName>
        <fullName evidence="6">Multiple C2 and transmembrane domain-containing protein 1</fullName>
    </submittedName>
</protein>
<keyword evidence="1" id="KW-0479">Metal-binding</keyword>
<dbReference type="Pfam" id="PF00168">
    <property type="entry name" value="C2"/>
    <property type="match status" value="3"/>
</dbReference>